<reference evidence="1" key="1">
    <citation type="submission" date="2020-05" db="EMBL/GenBank/DDBJ databases">
        <authorList>
            <person name="Chiriac C."/>
            <person name="Salcher M."/>
            <person name="Ghai R."/>
            <person name="Kavagutti S V."/>
        </authorList>
    </citation>
    <scope>NUCLEOTIDE SEQUENCE</scope>
</reference>
<sequence>MDLIPANPLFELMGSENLARLIDCAFSTSGSAEINQLPSLKTTKRTFD</sequence>
<protein>
    <submittedName>
        <fullName evidence="1">Unannotated protein</fullName>
    </submittedName>
</protein>
<dbReference type="EMBL" id="CAFBLG010000100">
    <property type="protein sequence ID" value="CAB4870238.1"/>
    <property type="molecule type" value="Genomic_DNA"/>
</dbReference>
<organism evidence="1">
    <name type="scientific">freshwater metagenome</name>
    <dbReference type="NCBI Taxonomy" id="449393"/>
    <lineage>
        <taxon>unclassified sequences</taxon>
        <taxon>metagenomes</taxon>
        <taxon>ecological metagenomes</taxon>
    </lineage>
</organism>
<evidence type="ECO:0000313" key="1">
    <source>
        <dbReference type="EMBL" id="CAB4870238.1"/>
    </source>
</evidence>
<proteinExistence type="predicted"/>
<name>A0A6J7DLF4_9ZZZZ</name>
<dbReference type="AlphaFoldDB" id="A0A6J7DLF4"/>
<gene>
    <name evidence="1" type="ORF">UFOPK3295_00878</name>
</gene>
<accession>A0A6J7DLF4</accession>